<accession>A0AAD6STF7</accession>
<dbReference type="EMBL" id="JARJCM010000075">
    <property type="protein sequence ID" value="KAJ7032223.1"/>
    <property type="molecule type" value="Genomic_DNA"/>
</dbReference>
<gene>
    <name evidence="2" type="ORF">C8F04DRAFT_879977</name>
</gene>
<dbReference type="AlphaFoldDB" id="A0AAD6STF7"/>
<organism evidence="2 3">
    <name type="scientific">Mycena alexandri</name>
    <dbReference type="NCBI Taxonomy" id="1745969"/>
    <lineage>
        <taxon>Eukaryota</taxon>
        <taxon>Fungi</taxon>
        <taxon>Dikarya</taxon>
        <taxon>Basidiomycota</taxon>
        <taxon>Agaricomycotina</taxon>
        <taxon>Agaricomycetes</taxon>
        <taxon>Agaricomycetidae</taxon>
        <taxon>Agaricales</taxon>
        <taxon>Marasmiineae</taxon>
        <taxon>Mycenaceae</taxon>
        <taxon>Mycena</taxon>
    </lineage>
</organism>
<dbReference type="InterPro" id="IPR012337">
    <property type="entry name" value="RNaseH-like_sf"/>
</dbReference>
<dbReference type="InterPro" id="IPR036397">
    <property type="entry name" value="RNaseH_sf"/>
</dbReference>
<comment type="caution">
    <text evidence="2">The sequence shown here is derived from an EMBL/GenBank/DDBJ whole genome shotgun (WGS) entry which is preliminary data.</text>
</comment>
<evidence type="ECO:0000313" key="3">
    <source>
        <dbReference type="Proteomes" id="UP001218188"/>
    </source>
</evidence>
<feature type="domain" description="RNase H type-1" evidence="1">
    <location>
        <begin position="36"/>
        <end position="131"/>
    </location>
</feature>
<dbReference type="Proteomes" id="UP001218188">
    <property type="component" value="Unassembled WGS sequence"/>
</dbReference>
<keyword evidence="3" id="KW-1185">Reference proteome</keyword>
<dbReference type="SUPFAM" id="SSF53098">
    <property type="entry name" value="Ribonuclease H-like"/>
    <property type="match status" value="1"/>
</dbReference>
<protein>
    <recommendedName>
        <fullName evidence="1">RNase H type-1 domain-containing protein</fullName>
    </recommendedName>
</protein>
<proteinExistence type="predicted"/>
<feature type="non-terminal residue" evidence="2">
    <location>
        <position position="170"/>
    </location>
</feature>
<dbReference type="GO" id="GO:0004523">
    <property type="term" value="F:RNA-DNA hybrid ribonuclease activity"/>
    <property type="evidence" value="ECO:0007669"/>
    <property type="project" value="InterPro"/>
</dbReference>
<evidence type="ECO:0000313" key="2">
    <source>
        <dbReference type="EMBL" id="KAJ7032223.1"/>
    </source>
</evidence>
<dbReference type="InterPro" id="IPR002156">
    <property type="entry name" value="RNaseH_domain"/>
</dbReference>
<evidence type="ECO:0000259" key="1">
    <source>
        <dbReference type="Pfam" id="PF00075"/>
    </source>
</evidence>
<dbReference type="Pfam" id="PF00075">
    <property type="entry name" value="RNase_H"/>
    <property type="match status" value="1"/>
</dbReference>
<sequence length="170" mass="18718">TELDRAAEKLLTMVVTPEEATRKLYGEVYHNFVQPVSVYVAASCKDIGKPYSRAGFGVYWGPADARNTAIRINEASESRAALLAVLHVVLAVPRDRSVVIYTSSHYAIRSFCYWAGEYATSGWLCAHGDVLRDAATAIQQRTAPLRFYPLKAEPNVHAQSAQKLAQEATS</sequence>
<feature type="non-terminal residue" evidence="2">
    <location>
        <position position="1"/>
    </location>
</feature>
<reference evidence="2" key="1">
    <citation type="submission" date="2023-03" db="EMBL/GenBank/DDBJ databases">
        <title>Massive genome expansion in bonnet fungi (Mycena s.s.) driven by repeated elements and novel gene families across ecological guilds.</title>
        <authorList>
            <consortium name="Lawrence Berkeley National Laboratory"/>
            <person name="Harder C.B."/>
            <person name="Miyauchi S."/>
            <person name="Viragh M."/>
            <person name="Kuo A."/>
            <person name="Thoen E."/>
            <person name="Andreopoulos B."/>
            <person name="Lu D."/>
            <person name="Skrede I."/>
            <person name="Drula E."/>
            <person name="Henrissat B."/>
            <person name="Morin E."/>
            <person name="Kohler A."/>
            <person name="Barry K."/>
            <person name="LaButti K."/>
            <person name="Morin E."/>
            <person name="Salamov A."/>
            <person name="Lipzen A."/>
            <person name="Mereny Z."/>
            <person name="Hegedus B."/>
            <person name="Baldrian P."/>
            <person name="Stursova M."/>
            <person name="Weitz H."/>
            <person name="Taylor A."/>
            <person name="Grigoriev I.V."/>
            <person name="Nagy L.G."/>
            <person name="Martin F."/>
            <person name="Kauserud H."/>
        </authorList>
    </citation>
    <scope>NUCLEOTIDE SEQUENCE</scope>
    <source>
        <strain evidence="2">CBHHK200</strain>
    </source>
</reference>
<name>A0AAD6STF7_9AGAR</name>
<dbReference type="GO" id="GO:0003676">
    <property type="term" value="F:nucleic acid binding"/>
    <property type="evidence" value="ECO:0007669"/>
    <property type="project" value="InterPro"/>
</dbReference>
<dbReference type="Gene3D" id="3.30.420.10">
    <property type="entry name" value="Ribonuclease H-like superfamily/Ribonuclease H"/>
    <property type="match status" value="1"/>
</dbReference>